<dbReference type="Pfam" id="PF02574">
    <property type="entry name" value="S-methyl_trans"/>
    <property type="match status" value="1"/>
</dbReference>
<name>A0AAN0RGC9_9RHOB</name>
<organism evidence="6 7">
    <name type="scientific">Planktomarina temperata RCA23</name>
    <dbReference type="NCBI Taxonomy" id="666509"/>
    <lineage>
        <taxon>Bacteria</taxon>
        <taxon>Pseudomonadati</taxon>
        <taxon>Pseudomonadota</taxon>
        <taxon>Alphaproteobacteria</taxon>
        <taxon>Rhodobacterales</taxon>
        <taxon>Paracoccaceae</taxon>
        <taxon>Planktomarina</taxon>
    </lineage>
</organism>
<dbReference type="GO" id="GO:0008270">
    <property type="term" value="F:zinc ion binding"/>
    <property type="evidence" value="ECO:0007669"/>
    <property type="project" value="InterPro"/>
</dbReference>
<dbReference type="GO" id="GO:0032259">
    <property type="term" value="P:methylation"/>
    <property type="evidence" value="ECO:0007669"/>
    <property type="project" value="UniProtKB-KW"/>
</dbReference>
<dbReference type="AlphaFoldDB" id="A0AAN0RGC9"/>
<evidence type="ECO:0000313" key="6">
    <source>
        <dbReference type="EMBL" id="AII85640.1"/>
    </source>
</evidence>
<keyword evidence="1 4" id="KW-0489">Methyltransferase</keyword>
<gene>
    <name evidence="6" type="ORF">RCA23_c00670</name>
</gene>
<dbReference type="EMBL" id="CP003984">
    <property type="protein sequence ID" value="AII85640.1"/>
    <property type="molecule type" value="Genomic_DNA"/>
</dbReference>
<comment type="cofactor">
    <cofactor evidence="3">
        <name>Zn(2+)</name>
        <dbReference type="ChEBI" id="CHEBI:29105"/>
    </cofactor>
    <text evidence="3">Binds 1 zinc ion per subunit.</text>
</comment>
<evidence type="ECO:0000256" key="4">
    <source>
        <dbReference type="PROSITE-ProRule" id="PRU00333"/>
    </source>
</evidence>
<dbReference type="GO" id="GO:0008168">
    <property type="term" value="F:methyltransferase activity"/>
    <property type="evidence" value="ECO:0007669"/>
    <property type="project" value="UniProtKB-UniRule"/>
</dbReference>
<evidence type="ECO:0000256" key="2">
    <source>
        <dbReference type="ARBA" id="ARBA00022679"/>
    </source>
</evidence>
<dbReference type="Gene3D" id="3.20.20.330">
    <property type="entry name" value="Homocysteine-binding-like domain"/>
    <property type="match status" value="1"/>
</dbReference>
<dbReference type="InterPro" id="IPR003726">
    <property type="entry name" value="HCY_dom"/>
</dbReference>
<dbReference type="InterPro" id="IPR036589">
    <property type="entry name" value="HCY_dom_sf"/>
</dbReference>
<sequence length="288" mass="30268">MIILDGGMGQELVKRAGKATDLWSMQALLDSPEMVRAVHDEYFSAGAQIATTNTYSVLPDRLESKGLADKLRPMTVLACEMAVAARDAHGSGQVAGSLGPIGFSYQPDKAPPAEQAAEIYADIARLHADYVDFHLLETMASVDQARGGLMGAGVTGKPIYVSLSVDDSDGTKLRSGEPLADAIAMLRAFNPAAVLINCSLPEAVSQGLPILTGHGFTLGAYANGFTGIHEEFNSIHATVDLLKSRTDLGPAEYLAFAQEWAKIGAEIIGGCCEVGPAHIALLAQELGD</sequence>
<dbReference type="PIRSF" id="PIRSF037505">
    <property type="entry name" value="Betaine_HMT"/>
    <property type="match status" value="1"/>
</dbReference>
<feature type="binding site" evidence="3 4">
    <location>
        <position position="271"/>
    </location>
    <ligand>
        <name>Zn(2+)</name>
        <dbReference type="ChEBI" id="CHEBI:29105"/>
    </ligand>
</feature>
<keyword evidence="3 4" id="KW-0479">Metal-binding</keyword>
<accession>A0AAN0RGC9</accession>
<dbReference type="InterPro" id="IPR017226">
    <property type="entry name" value="BHMT-like"/>
</dbReference>
<evidence type="ECO:0000256" key="3">
    <source>
        <dbReference type="PIRSR" id="PIRSR037505-2"/>
    </source>
</evidence>
<evidence type="ECO:0000256" key="1">
    <source>
        <dbReference type="ARBA" id="ARBA00022603"/>
    </source>
</evidence>
<protein>
    <submittedName>
        <fullName evidence="6">Homocysteine S-methyltransferase</fullName>
    </submittedName>
</protein>
<dbReference type="GO" id="GO:0009086">
    <property type="term" value="P:methionine biosynthetic process"/>
    <property type="evidence" value="ECO:0007669"/>
    <property type="project" value="InterPro"/>
</dbReference>
<evidence type="ECO:0000313" key="7">
    <source>
        <dbReference type="Proteomes" id="UP000028680"/>
    </source>
</evidence>
<dbReference type="Proteomes" id="UP000028680">
    <property type="component" value="Chromosome"/>
</dbReference>
<reference evidence="6 7" key="1">
    <citation type="journal article" date="2014" name="ISME J.">
        <title>Adaptation of an abundant Roseobacter RCA organism to pelagic systems revealed by genomic and transcriptomic analyses.</title>
        <authorList>
            <person name="Voget S."/>
            <person name="Wemheuer B."/>
            <person name="Brinkhoff T."/>
            <person name="Vollmers J."/>
            <person name="Dietrich S."/>
            <person name="Giebel H.A."/>
            <person name="Beardsley C."/>
            <person name="Sardemann C."/>
            <person name="Bakenhus I."/>
            <person name="Billerbeck S."/>
            <person name="Daniel R."/>
            <person name="Simon M."/>
        </authorList>
    </citation>
    <scope>NUCLEOTIDE SEQUENCE [LARGE SCALE GENOMIC DNA]</scope>
    <source>
        <strain evidence="6 7">RCA23</strain>
    </source>
</reference>
<keyword evidence="2 4" id="KW-0808">Transferase</keyword>
<dbReference type="PROSITE" id="PS50970">
    <property type="entry name" value="HCY"/>
    <property type="match status" value="1"/>
</dbReference>
<feature type="domain" description="Hcy-binding" evidence="5">
    <location>
        <begin position="1"/>
        <end position="286"/>
    </location>
</feature>
<dbReference type="SUPFAM" id="SSF82282">
    <property type="entry name" value="Homocysteine S-methyltransferase"/>
    <property type="match status" value="1"/>
</dbReference>
<dbReference type="RefSeq" id="WP_044048498.1">
    <property type="nucleotide sequence ID" value="NZ_CP003984.1"/>
</dbReference>
<evidence type="ECO:0000259" key="5">
    <source>
        <dbReference type="PROSITE" id="PS50970"/>
    </source>
</evidence>
<keyword evidence="3 4" id="KW-0862">Zinc</keyword>
<feature type="binding site" evidence="3 4">
    <location>
        <position position="198"/>
    </location>
    <ligand>
        <name>Zn(2+)</name>
        <dbReference type="ChEBI" id="CHEBI:29105"/>
    </ligand>
</feature>
<dbReference type="PANTHER" id="PTHR11103">
    <property type="entry name" value="SLR1189 PROTEIN"/>
    <property type="match status" value="1"/>
</dbReference>
<feature type="binding site" evidence="3 4">
    <location>
        <position position="272"/>
    </location>
    <ligand>
        <name>Zn(2+)</name>
        <dbReference type="ChEBI" id="CHEBI:29105"/>
    </ligand>
</feature>
<proteinExistence type="predicted"/>
<dbReference type="KEGG" id="ptp:RCA23_c00670"/>
<keyword evidence="7" id="KW-1185">Reference proteome</keyword>
<dbReference type="PANTHER" id="PTHR11103:SF18">
    <property type="entry name" value="SLR1189 PROTEIN"/>
    <property type="match status" value="1"/>
</dbReference>